<dbReference type="SMART" id="SM00235">
    <property type="entry name" value="ZnMc"/>
    <property type="match status" value="1"/>
</dbReference>
<keyword evidence="4 9" id="KW-0378">Hydrolase</keyword>
<dbReference type="Proteomes" id="UP001152747">
    <property type="component" value="Unassembled WGS sequence"/>
</dbReference>
<dbReference type="PRINTS" id="PR00480">
    <property type="entry name" value="ASTACIN"/>
</dbReference>
<protein>
    <recommendedName>
        <fullName evidence="10">Metalloendopeptidase</fullName>
        <ecNumber evidence="10">3.4.24.-</ecNumber>
    </recommendedName>
</protein>
<evidence type="ECO:0000256" key="8">
    <source>
        <dbReference type="ARBA" id="ARBA00023157"/>
    </source>
</evidence>
<organism evidence="13 14">
    <name type="scientific">Caenorhabditis angaria</name>
    <dbReference type="NCBI Taxonomy" id="860376"/>
    <lineage>
        <taxon>Eukaryota</taxon>
        <taxon>Metazoa</taxon>
        <taxon>Ecdysozoa</taxon>
        <taxon>Nematoda</taxon>
        <taxon>Chromadorea</taxon>
        <taxon>Rhabditida</taxon>
        <taxon>Rhabditina</taxon>
        <taxon>Rhabditomorpha</taxon>
        <taxon>Rhabditoidea</taxon>
        <taxon>Rhabditidae</taxon>
        <taxon>Peloderinae</taxon>
        <taxon>Caenorhabditis</taxon>
    </lineage>
</organism>
<feature type="binding site" evidence="9">
    <location>
        <position position="437"/>
    </location>
    <ligand>
        <name>Zn(2+)</name>
        <dbReference type="ChEBI" id="CHEBI:29105"/>
        <note>catalytic</note>
    </ligand>
</feature>
<feature type="compositionally biased region" description="Low complexity" evidence="11">
    <location>
        <begin position="614"/>
        <end position="625"/>
    </location>
</feature>
<dbReference type="PROSITE" id="PS51864">
    <property type="entry name" value="ASTACIN"/>
    <property type="match status" value="1"/>
</dbReference>
<dbReference type="Gene3D" id="3.40.390.10">
    <property type="entry name" value="Collagenase (Catalytic Domain)"/>
    <property type="match status" value="1"/>
</dbReference>
<dbReference type="GO" id="GO:0008270">
    <property type="term" value="F:zinc ion binding"/>
    <property type="evidence" value="ECO:0007669"/>
    <property type="project" value="UniProtKB-UniRule"/>
</dbReference>
<dbReference type="Pfam" id="PF01400">
    <property type="entry name" value="Astacin"/>
    <property type="match status" value="1"/>
</dbReference>
<proteinExistence type="predicted"/>
<keyword evidence="14" id="KW-1185">Reference proteome</keyword>
<evidence type="ECO:0000256" key="3">
    <source>
        <dbReference type="ARBA" id="ARBA00022723"/>
    </source>
</evidence>
<feature type="region of interest" description="Disordered" evidence="11">
    <location>
        <begin position="20"/>
        <end position="73"/>
    </location>
</feature>
<evidence type="ECO:0000256" key="4">
    <source>
        <dbReference type="ARBA" id="ARBA00022801"/>
    </source>
</evidence>
<dbReference type="InterPro" id="IPR003582">
    <property type="entry name" value="ShKT_dom"/>
</dbReference>
<gene>
    <name evidence="13" type="ORF">CAMP_LOCUS16534</name>
</gene>
<evidence type="ECO:0000313" key="14">
    <source>
        <dbReference type="Proteomes" id="UP001152747"/>
    </source>
</evidence>
<feature type="compositionally biased region" description="Low complexity" evidence="11">
    <location>
        <begin position="314"/>
        <end position="327"/>
    </location>
</feature>
<evidence type="ECO:0000256" key="6">
    <source>
        <dbReference type="ARBA" id="ARBA00023049"/>
    </source>
</evidence>
<dbReference type="InterPro" id="IPR001506">
    <property type="entry name" value="Peptidase_M12A"/>
</dbReference>
<feature type="region of interest" description="Disordered" evidence="11">
    <location>
        <begin position="570"/>
        <end position="646"/>
    </location>
</feature>
<evidence type="ECO:0000256" key="5">
    <source>
        <dbReference type="ARBA" id="ARBA00022833"/>
    </source>
</evidence>
<feature type="chain" id="PRO_5040531190" description="Metalloendopeptidase" evidence="10">
    <location>
        <begin position="17"/>
        <end position="758"/>
    </location>
</feature>
<dbReference type="OrthoDB" id="291007at2759"/>
<feature type="binding site" evidence="9">
    <location>
        <position position="433"/>
    </location>
    <ligand>
        <name>Zn(2+)</name>
        <dbReference type="ChEBI" id="CHEBI:29105"/>
        <note>catalytic</note>
    </ligand>
</feature>
<evidence type="ECO:0000256" key="10">
    <source>
        <dbReference type="RuleBase" id="RU361183"/>
    </source>
</evidence>
<dbReference type="CDD" id="cd04280">
    <property type="entry name" value="ZnMc_astacin_like"/>
    <property type="match status" value="1"/>
</dbReference>
<name>A0A9P1NAJ6_9PELO</name>
<keyword evidence="7" id="KW-0865">Zymogen</keyword>
<comment type="cofactor">
    <cofactor evidence="9 10">
        <name>Zn(2+)</name>
        <dbReference type="ChEBI" id="CHEBI:29105"/>
    </cofactor>
    <text evidence="9 10">Binds 1 zinc ion per subunit.</text>
</comment>
<feature type="compositionally biased region" description="Gly residues" evidence="11">
    <location>
        <begin position="61"/>
        <end position="71"/>
    </location>
</feature>
<dbReference type="InterPro" id="IPR034035">
    <property type="entry name" value="Astacin-like_dom"/>
</dbReference>
<feature type="domain" description="Peptidase M12A" evidence="12">
    <location>
        <begin position="332"/>
        <end position="539"/>
    </location>
</feature>
<evidence type="ECO:0000256" key="9">
    <source>
        <dbReference type="PROSITE-ProRule" id="PRU01211"/>
    </source>
</evidence>
<feature type="active site" evidence="9">
    <location>
        <position position="434"/>
    </location>
</feature>
<keyword evidence="3 9" id="KW-0479">Metal-binding</keyword>
<comment type="function">
    <text evidence="1">Metalloprotease.</text>
</comment>
<dbReference type="EMBL" id="CANHGI010000006">
    <property type="protein sequence ID" value="CAI5453897.1"/>
    <property type="molecule type" value="Genomic_DNA"/>
</dbReference>
<comment type="caution">
    <text evidence="13">The sequence shown here is derived from an EMBL/GenBank/DDBJ whole genome shotgun (WGS) entry which is preliminary data.</text>
</comment>
<evidence type="ECO:0000256" key="11">
    <source>
        <dbReference type="SAM" id="MobiDB-lite"/>
    </source>
</evidence>
<dbReference type="InterPro" id="IPR024079">
    <property type="entry name" value="MetalloPept_cat_dom_sf"/>
</dbReference>
<dbReference type="Pfam" id="PF01549">
    <property type="entry name" value="ShK"/>
    <property type="match status" value="1"/>
</dbReference>
<dbReference type="AlphaFoldDB" id="A0A9P1NAJ6"/>
<keyword evidence="10" id="KW-0732">Signal</keyword>
<keyword evidence="8" id="KW-1015">Disulfide bond</keyword>
<accession>A0A9P1NAJ6</accession>
<sequence>MLFFLLVVFLSDESLAQGWGQQPPWGGGGFRPWGPPPPPIPPPGFGGRHHHGPRGPPPQEGGFGNNGGPRGGEGEVRQIIQIFETRLPPPASRFGGDILNDFRSFHKNHRHFSRRDWGQNIRHFCHRFPGHPNCRKGRIPDQAELQDMIEQMSKGGIGRFLRKVPRIHIEDPLGNVDQNLRDFVKPRGFGHLDEGHRNIIRDICKSRKCREQPENAKKRRLLFTEKLIDFEKSVTGKDTSDVVQLRFDRTLQLKEALLEKGNLAADVAPMDDGIYDLDTMLTEEQANILLNELNKAGVGNDEIPLPEDDNATETASSSTPDATSPTSRSRKSALYFEGNLIKKWDPSSPIRYVMDSSLEDMEKNEVRAAIFEIESNTCIRFRELAKPPNGSHIVYYKVDSPTFCGLSYVGRAEPANPVYLSFGCENNKGVAIHETMHALGVAHQQLRNDRDQYITVNWSNINPQQYDAFVVVDSKLYTSYGVKYAYDSIMHYNAYSGAQNFAIATMTPKIDPSKNLGILGQREKMGKTDIELLTKMYCQPGCEDKNVYCGAWALKDLCDNPNHNRFMAKTLTTTPRKMSDNNKQPSSNEADEELMDTVHIFTLSPEDPADETDTTGTSTEGETSSRTLLDEEACPSPPQPPTTSTPMEFSRLLNSVNDFFSDEISHQIFQADPLFDEVFESEPNFGLLPRQRQEEILSAHVWACFQQAFFENNRIPLQFVEQHVDVEIMEEGDEHQDQDQNQDQDEDHDQDDSNMDSS</sequence>
<dbReference type="InterPro" id="IPR006026">
    <property type="entry name" value="Peptidase_Metallo"/>
</dbReference>
<dbReference type="PANTHER" id="PTHR10127">
    <property type="entry name" value="DISCOIDIN, CUB, EGF, LAMININ , AND ZINC METALLOPROTEASE DOMAIN CONTAINING"/>
    <property type="match status" value="1"/>
</dbReference>
<keyword evidence="5 9" id="KW-0862">Zinc</keyword>
<feature type="region of interest" description="Disordered" evidence="11">
    <location>
        <begin position="299"/>
        <end position="330"/>
    </location>
</feature>
<keyword evidence="2 9" id="KW-0645">Protease</keyword>
<dbReference type="EC" id="3.4.24.-" evidence="10"/>
<dbReference type="GO" id="GO:0006508">
    <property type="term" value="P:proteolysis"/>
    <property type="evidence" value="ECO:0007669"/>
    <property type="project" value="UniProtKB-KW"/>
</dbReference>
<evidence type="ECO:0000313" key="13">
    <source>
        <dbReference type="EMBL" id="CAI5453897.1"/>
    </source>
</evidence>
<dbReference type="SUPFAM" id="SSF55486">
    <property type="entry name" value="Metalloproteases ('zincins'), catalytic domain"/>
    <property type="match status" value="1"/>
</dbReference>
<keyword evidence="6 9" id="KW-0482">Metalloprotease</keyword>
<dbReference type="GO" id="GO:0004222">
    <property type="term" value="F:metalloendopeptidase activity"/>
    <property type="evidence" value="ECO:0007669"/>
    <property type="project" value="UniProtKB-UniRule"/>
</dbReference>
<reference evidence="13" key="1">
    <citation type="submission" date="2022-11" db="EMBL/GenBank/DDBJ databases">
        <authorList>
            <person name="Kikuchi T."/>
        </authorList>
    </citation>
    <scope>NUCLEOTIDE SEQUENCE</scope>
    <source>
        <strain evidence="13">PS1010</strain>
    </source>
</reference>
<feature type="binding site" evidence="9">
    <location>
        <position position="443"/>
    </location>
    <ligand>
        <name>Zn(2+)</name>
        <dbReference type="ChEBI" id="CHEBI:29105"/>
        <note>catalytic</note>
    </ligand>
</feature>
<feature type="compositionally biased region" description="Pro residues" evidence="11">
    <location>
        <begin position="33"/>
        <end position="44"/>
    </location>
</feature>
<evidence type="ECO:0000259" key="12">
    <source>
        <dbReference type="PROSITE" id="PS51864"/>
    </source>
</evidence>
<feature type="region of interest" description="Disordered" evidence="11">
    <location>
        <begin position="729"/>
        <end position="758"/>
    </location>
</feature>
<evidence type="ECO:0000256" key="1">
    <source>
        <dbReference type="ARBA" id="ARBA00002657"/>
    </source>
</evidence>
<evidence type="ECO:0000256" key="2">
    <source>
        <dbReference type="ARBA" id="ARBA00022670"/>
    </source>
</evidence>
<dbReference type="PANTHER" id="PTHR10127:SF830">
    <property type="entry name" value="ZINC METALLOPROTEINASE NAS-11"/>
    <property type="match status" value="1"/>
</dbReference>
<feature type="compositionally biased region" description="Polar residues" evidence="11">
    <location>
        <begin position="570"/>
        <end position="588"/>
    </location>
</feature>
<evidence type="ECO:0000256" key="7">
    <source>
        <dbReference type="ARBA" id="ARBA00023145"/>
    </source>
</evidence>
<feature type="signal peptide" evidence="10">
    <location>
        <begin position="1"/>
        <end position="16"/>
    </location>
</feature>
<comment type="caution">
    <text evidence="9">Lacks conserved residue(s) required for the propagation of feature annotation.</text>
</comment>